<dbReference type="RefSeq" id="WP_133699192.1">
    <property type="nucleotide sequence ID" value="NZ_SNXS01000001.1"/>
</dbReference>
<reference evidence="5 6" key="1">
    <citation type="submission" date="2019-03" db="EMBL/GenBank/DDBJ databases">
        <title>Genomic Encyclopedia of Type Strains, Phase IV (KMG-IV): sequencing the most valuable type-strain genomes for metagenomic binning, comparative biology and taxonomic classification.</title>
        <authorList>
            <person name="Goeker M."/>
        </authorList>
    </citation>
    <scope>NUCLEOTIDE SEQUENCE [LARGE SCALE GENOMIC DNA]</scope>
    <source>
        <strain evidence="5 6">DSM 16998</strain>
    </source>
</reference>
<comment type="caution">
    <text evidence="5">The sequence shown here is derived from an EMBL/GenBank/DDBJ whole genome shotgun (WGS) entry which is preliminary data.</text>
</comment>
<proteinExistence type="predicted"/>
<evidence type="ECO:0008006" key="7">
    <source>
        <dbReference type="Google" id="ProtNLM"/>
    </source>
</evidence>
<feature type="compositionally biased region" description="Low complexity" evidence="2">
    <location>
        <begin position="226"/>
        <end position="243"/>
    </location>
</feature>
<gene>
    <name evidence="5" type="ORF">DES47_101640</name>
</gene>
<evidence type="ECO:0000256" key="1">
    <source>
        <dbReference type="SAM" id="Coils"/>
    </source>
</evidence>
<evidence type="ECO:0000256" key="2">
    <source>
        <dbReference type="SAM" id="MobiDB-lite"/>
    </source>
</evidence>
<keyword evidence="4" id="KW-0732">Signal</keyword>
<feature type="chain" id="PRO_5020963792" description="Tfp pilus assembly protein FimV" evidence="4">
    <location>
        <begin position="36"/>
        <end position="712"/>
    </location>
</feature>
<keyword evidence="6" id="KW-1185">Reference proteome</keyword>
<evidence type="ECO:0000313" key="5">
    <source>
        <dbReference type="EMBL" id="TDP74577.1"/>
    </source>
</evidence>
<evidence type="ECO:0000256" key="4">
    <source>
        <dbReference type="SAM" id="SignalP"/>
    </source>
</evidence>
<accession>A0A4R6QT80</accession>
<sequence length="712" mass="74580">MNRALPARLRACKRSSLRALVLAASLAAAVEPAVAVGLGRPVTASSLGQSLNLIVPLRLDADEPLAPECVSAEVLVGDSRLPAPLVRVVFENASDGAPRALRVITLQPVEEPVVVVNLAVGCPARLTRQFVAFIDPAPTQAPAPTPQLAQLPPPAPAAVEAPIRRAPAAITAPQLAQAGIEPARSSAKPSVPMPRSKPRVVRLTADTQGLPDAAVQPAQPKTGDTAGKPAARDVAAARASAPSGRLRLDAPQAVVAPAAASAVDVAALLAQAASQAAGGESPEAQRLRQLEASLAQLRSEAKQTNESLAALRLQLQQAQQDRSPNSLIYGLGVLALLLGAACLYLWRLRERELHQREMAWWDSPEAAGHVLKQEAGSPAAAVASPVASSAAPLPLPAAVMAPVSPAAPEPMALAPVPMDDGQTDALPAEVQQVLRASREPAIPLHEQTQAFARVSAAPDFVAAKYLPDISVADLSAPATGLDQSEPELHSDFARSAFGAHQVSAEELIDLEQQAEFFVVLGQDEAAIELLQGHVQAHHGGSALPHLKLLEIHRRRGDVAAYALTGEALTQHFGVLPPAWDADPDAPHGLQAYPAVLARLQRQWTDHGSSMDTLQRLLVRPQGREAGDGDPQPANSMDIAAYLDMLLLYAVARDLSEHEVRGNEVDVFLPLDQPGDSPLATAMMATLPVQVDGPRSRFGALDLDISVGGDSKL</sequence>
<dbReference type="OrthoDB" id="9180424at2"/>
<protein>
    <recommendedName>
        <fullName evidence="7">Tfp pilus assembly protein FimV</fullName>
    </recommendedName>
</protein>
<feature type="signal peptide" evidence="4">
    <location>
        <begin position="1"/>
        <end position="35"/>
    </location>
</feature>
<evidence type="ECO:0000313" key="6">
    <source>
        <dbReference type="Proteomes" id="UP000295361"/>
    </source>
</evidence>
<dbReference type="AlphaFoldDB" id="A0A4R6QT80"/>
<keyword evidence="3" id="KW-0812">Transmembrane</keyword>
<keyword evidence="3" id="KW-1133">Transmembrane helix</keyword>
<keyword evidence="1" id="KW-0175">Coiled coil</keyword>
<feature type="transmembrane region" description="Helical" evidence="3">
    <location>
        <begin position="327"/>
        <end position="346"/>
    </location>
</feature>
<dbReference type="InParanoid" id="A0A4R6QT80"/>
<organism evidence="5 6">
    <name type="scientific">Roseateles toxinivorans</name>
    <dbReference type="NCBI Taxonomy" id="270368"/>
    <lineage>
        <taxon>Bacteria</taxon>
        <taxon>Pseudomonadati</taxon>
        <taxon>Pseudomonadota</taxon>
        <taxon>Betaproteobacteria</taxon>
        <taxon>Burkholderiales</taxon>
        <taxon>Sphaerotilaceae</taxon>
        <taxon>Roseateles</taxon>
    </lineage>
</organism>
<dbReference type="Proteomes" id="UP000295361">
    <property type="component" value="Unassembled WGS sequence"/>
</dbReference>
<feature type="region of interest" description="Disordered" evidence="2">
    <location>
        <begin position="208"/>
        <end position="243"/>
    </location>
</feature>
<keyword evidence="3" id="KW-0472">Membrane</keyword>
<dbReference type="EMBL" id="SNXS01000001">
    <property type="protein sequence ID" value="TDP74577.1"/>
    <property type="molecule type" value="Genomic_DNA"/>
</dbReference>
<feature type="coiled-coil region" evidence="1">
    <location>
        <begin position="287"/>
        <end position="321"/>
    </location>
</feature>
<evidence type="ECO:0000256" key="3">
    <source>
        <dbReference type="SAM" id="Phobius"/>
    </source>
</evidence>
<name>A0A4R6QT80_9BURK</name>